<feature type="compositionally biased region" description="Low complexity" evidence="1">
    <location>
        <begin position="465"/>
        <end position="484"/>
    </location>
</feature>
<comment type="caution">
    <text evidence="2">The sequence shown here is derived from an EMBL/GenBank/DDBJ whole genome shotgun (WGS) entry which is preliminary data.</text>
</comment>
<feature type="region of interest" description="Disordered" evidence="1">
    <location>
        <begin position="375"/>
        <end position="521"/>
    </location>
</feature>
<evidence type="ECO:0000313" key="3">
    <source>
        <dbReference type="Proteomes" id="UP001437256"/>
    </source>
</evidence>
<feature type="region of interest" description="Disordered" evidence="1">
    <location>
        <begin position="26"/>
        <end position="47"/>
    </location>
</feature>
<feature type="region of interest" description="Disordered" evidence="1">
    <location>
        <begin position="689"/>
        <end position="720"/>
    </location>
</feature>
<dbReference type="Proteomes" id="UP001437256">
    <property type="component" value="Unassembled WGS sequence"/>
</dbReference>
<gene>
    <name evidence="2" type="ORF">AAF712_015219</name>
</gene>
<protein>
    <submittedName>
        <fullName evidence="2">Uncharacterized protein</fullName>
    </submittedName>
</protein>
<feature type="compositionally biased region" description="Polar residues" evidence="1">
    <location>
        <begin position="432"/>
        <end position="442"/>
    </location>
</feature>
<feature type="compositionally biased region" description="Low complexity" evidence="1">
    <location>
        <begin position="28"/>
        <end position="44"/>
    </location>
</feature>
<sequence>MSLGIPQPRRAFRQMALKSIKKETKLVDLSNDANDSDSDLSSVPDDSEDVICTGFSAMEEEESKPNIVSLASIDLHSNSTEYGWNHPSELEYLTPSDWSDTQIIHHLLAHSFDLPPKKPHGGHPFVEVTSIDGSKTVLPSGYRIPLMFLQKYLWFTLQSILADSNLNETREERWDRYKFTLLHISRLCKTLLRRAQESLGGFDVDLDSGKTRKVPKQEGVDRMWRCDTFDRALVRYKMRCFITEKDKGSVDEQMKEFWEKHQEEYTRDILRYAWKKWVLTGYDGLALTDGEIESGTSAKNLINGLMEKSGRWYWATESIHAGGIDAWTLRMLASKSSRCVTPSLPARVDSTLIPPSPLKVAKPTARKRPGCVLEKEGGSKRARKTKLVGVDKVSKKGTAKASSVKFKVRDDSPIDNTTRINPISSTPPPSGKQRSLLATHTSHTTRKEPPILILRPEELGGEQGSSKSSLTKSPKKTSSSASTKVAAPNETKPSTAANSKPRITLRLKPPVPPSTSSQLSATEVKEIKETLHRVESLVKEHKSKGMERSIGGLEKRMARIETRLGLSEGSFAASERNVTAVLERIEGQLVGLREELKRVSAGSKGSSGDLPNSQRHSSHHGGRTELEGPPASFSHYPSSSTFTGMHAVPSSHAPPPLLSYIHPLAHLLGEPTNVEEGVSTMVATRINYPSEVTGNPQPSPSTPRAQPSAPPRHLSPSDDIEDIKPVILDGEAFLPSIRDNEGMVSVSAFSGPARRQRKLMKLSMGTNGTGE</sequence>
<keyword evidence="3" id="KW-1185">Reference proteome</keyword>
<proteinExistence type="predicted"/>
<name>A0ABR2Z8V4_9AGAR</name>
<dbReference type="EMBL" id="JBBXMP010000362">
    <property type="protein sequence ID" value="KAL0058110.1"/>
    <property type="molecule type" value="Genomic_DNA"/>
</dbReference>
<accession>A0ABR2Z8V4</accession>
<feature type="compositionally biased region" description="Polar residues" evidence="1">
    <location>
        <begin position="414"/>
        <end position="424"/>
    </location>
</feature>
<feature type="region of interest" description="Disordered" evidence="1">
    <location>
        <begin position="600"/>
        <end position="638"/>
    </location>
</feature>
<feature type="compositionally biased region" description="Polar residues" evidence="1">
    <location>
        <begin position="603"/>
        <end position="615"/>
    </location>
</feature>
<organism evidence="2 3">
    <name type="scientific">Marasmius tenuissimus</name>
    <dbReference type="NCBI Taxonomy" id="585030"/>
    <lineage>
        <taxon>Eukaryota</taxon>
        <taxon>Fungi</taxon>
        <taxon>Dikarya</taxon>
        <taxon>Basidiomycota</taxon>
        <taxon>Agaricomycotina</taxon>
        <taxon>Agaricomycetes</taxon>
        <taxon>Agaricomycetidae</taxon>
        <taxon>Agaricales</taxon>
        <taxon>Marasmiineae</taxon>
        <taxon>Marasmiaceae</taxon>
        <taxon>Marasmius</taxon>
    </lineage>
</organism>
<reference evidence="2 3" key="1">
    <citation type="submission" date="2024-05" db="EMBL/GenBank/DDBJ databases">
        <title>A draft genome resource for the thread blight pathogen Marasmius tenuissimus strain MS-2.</title>
        <authorList>
            <person name="Yulfo-Soto G.E."/>
            <person name="Baruah I.K."/>
            <person name="Amoako-Attah I."/>
            <person name="Bukari Y."/>
            <person name="Meinhardt L.W."/>
            <person name="Bailey B.A."/>
            <person name="Cohen S.P."/>
        </authorList>
    </citation>
    <scope>NUCLEOTIDE SEQUENCE [LARGE SCALE GENOMIC DNA]</scope>
    <source>
        <strain evidence="2 3">MS-2</strain>
    </source>
</reference>
<evidence type="ECO:0000313" key="2">
    <source>
        <dbReference type="EMBL" id="KAL0058110.1"/>
    </source>
</evidence>
<evidence type="ECO:0000256" key="1">
    <source>
        <dbReference type="SAM" id="MobiDB-lite"/>
    </source>
</evidence>